<accession>A0A833HLX9</accession>
<dbReference type="NCBIfam" id="NF008750">
    <property type="entry name" value="PRK11784.1-2"/>
    <property type="match status" value="1"/>
</dbReference>
<dbReference type="Pfam" id="PF26341">
    <property type="entry name" value="AAA_SelU"/>
    <property type="match status" value="1"/>
</dbReference>
<dbReference type="NCBIfam" id="NF008752">
    <property type="entry name" value="PRK11784.1-4"/>
    <property type="match status" value="1"/>
</dbReference>
<evidence type="ECO:0000313" key="3">
    <source>
        <dbReference type="EMBL" id="KAB3526734.1"/>
    </source>
</evidence>
<protein>
    <submittedName>
        <fullName evidence="3">tRNA 2-selenouridine(34) synthase MnmH</fullName>
    </submittedName>
</protein>
<evidence type="ECO:0000259" key="2">
    <source>
        <dbReference type="PROSITE" id="PS50206"/>
    </source>
</evidence>
<dbReference type="InterPro" id="IPR027417">
    <property type="entry name" value="P-loop_NTPase"/>
</dbReference>
<comment type="caution">
    <text evidence="3">The sequence shown here is derived from an EMBL/GenBank/DDBJ whole genome shotgun (WGS) entry which is preliminary data.</text>
</comment>
<sequence>MKQLDFEEANNLNNKIFIDVRSPLEYEAGTIPNAINIPLLDNEERVEIGIIYKEEGTIAAKKRGLEMVAPKLSEYYSTLLSLSKEYENIIVFCARGGLRSTSFLKLLDLMGIKNIYQLEGGVKKYRNYILKILEELKDYNFIVLHGPTGVGKTKILLELEKRRYPILDLEGLAHNKGSVFGHIGEGNRVTQKNFENTVVEHLLKYKDRVIFVESESQRIGNVSLSNRLMDKMVKGKHVLIETNEDNRINILLESYVNQEKSNNQQLAKAANKLRKRLGNEKIDQYIQWINKDQYSLVAKDLLVHYYDPLYQHSIEKYHYDLTINYDKIEEAIEELMNYHRKVEGETKE</sequence>
<keyword evidence="1" id="KW-0711">Selenium</keyword>
<keyword evidence="4" id="KW-1185">Reference proteome</keyword>
<dbReference type="InterPro" id="IPR001763">
    <property type="entry name" value="Rhodanese-like_dom"/>
</dbReference>
<gene>
    <name evidence="3" type="primary">mnmH</name>
    <name evidence="3" type="ORF">F8153_13265</name>
</gene>
<dbReference type="Proteomes" id="UP000465601">
    <property type="component" value="Unassembled WGS sequence"/>
</dbReference>
<dbReference type="PANTHER" id="PTHR30401">
    <property type="entry name" value="TRNA 2-SELENOURIDINE SYNTHASE"/>
    <property type="match status" value="1"/>
</dbReference>
<proteinExistence type="predicted"/>
<dbReference type="Gene3D" id="3.40.250.10">
    <property type="entry name" value="Rhodanese-like domain"/>
    <property type="match status" value="1"/>
</dbReference>
<feature type="domain" description="Rhodanese" evidence="2">
    <location>
        <begin position="11"/>
        <end position="134"/>
    </location>
</feature>
<dbReference type="PANTHER" id="PTHR30401:SF0">
    <property type="entry name" value="TRNA 2-SELENOURIDINE SYNTHASE"/>
    <property type="match status" value="1"/>
</dbReference>
<dbReference type="GO" id="GO:0002098">
    <property type="term" value="P:tRNA wobble uridine modification"/>
    <property type="evidence" value="ECO:0007669"/>
    <property type="project" value="InterPro"/>
</dbReference>
<dbReference type="EMBL" id="WBZB01000048">
    <property type="protein sequence ID" value="KAB3526734.1"/>
    <property type="molecule type" value="Genomic_DNA"/>
</dbReference>
<dbReference type="SUPFAM" id="SSF52821">
    <property type="entry name" value="Rhodanese/Cell cycle control phosphatase"/>
    <property type="match status" value="1"/>
</dbReference>
<dbReference type="InterPro" id="IPR036873">
    <property type="entry name" value="Rhodanese-like_dom_sf"/>
</dbReference>
<dbReference type="NCBIfam" id="TIGR03167">
    <property type="entry name" value="tRNA_sel_U_synt"/>
    <property type="match status" value="1"/>
</dbReference>
<dbReference type="PROSITE" id="PS50206">
    <property type="entry name" value="RHODANESE_3"/>
    <property type="match status" value="1"/>
</dbReference>
<dbReference type="SUPFAM" id="SSF52540">
    <property type="entry name" value="P-loop containing nucleoside triphosphate hydrolases"/>
    <property type="match status" value="1"/>
</dbReference>
<dbReference type="Gene3D" id="3.40.50.300">
    <property type="entry name" value="P-loop containing nucleotide triphosphate hydrolases"/>
    <property type="match status" value="1"/>
</dbReference>
<evidence type="ECO:0000256" key="1">
    <source>
        <dbReference type="ARBA" id="ARBA00023266"/>
    </source>
</evidence>
<dbReference type="AlphaFoldDB" id="A0A833HLX9"/>
<dbReference type="Pfam" id="PF00581">
    <property type="entry name" value="Rhodanese"/>
    <property type="match status" value="1"/>
</dbReference>
<evidence type="ECO:0000313" key="4">
    <source>
        <dbReference type="Proteomes" id="UP000465601"/>
    </source>
</evidence>
<dbReference type="SMART" id="SM00450">
    <property type="entry name" value="RHOD"/>
    <property type="match status" value="1"/>
</dbReference>
<dbReference type="OrthoDB" id="9808735at2"/>
<reference evidence="3 4" key="1">
    <citation type="submission" date="2019-10" db="EMBL/GenBank/DDBJ databases">
        <title>Alkaliphilus serpentinus sp. nov. and Alkaliphilus pronyensis sp. nov., two novel anaerobic alkaliphilic species isolated from the serpentinized-hosted hydrothermal field of the Prony Bay (New Caledonia).</title>
        <authorList>
            <person name="Postec A."/>
        </authorList>
    </citation>
    <scope>NUCLEOTIDE SEQUENCE [LARGE SCALE GENOMIC DNA]</scope>
    <source>
        <strain evidence="3 4">LacT</strain>
    </source>
</reference>
<dbReference type="GO" id="GO:0043828">
    <property type="term" value="F:tRNA 2-selenouridine synthase activity"/>
    <property type="evidence" value="ECO:0007669"/>
    <property type="project" value="InterPro"/>
</dbReference>
<organism evidence="3 4">
    <name type="scientific">Alkaliphilus serpentinus</name>
    <dbReference type="NCBI Taxonomy" id="1482731"/>
    <lineage>
        <taxon>Bacteria</taxon>
        <taxon>Bacillati</taxon>
        <taxon>Bacillota</taxon>
        <taxon>Clostridia</taxon>
        <taxon>Peptostreptococcales</taxon>
        <taxon>Natronincolaceae</taxon>
        <taxon>Alkaliphilus</taxon>
    </lineage>
</organism>
<dbReference type="InterPro" id="IPR017582">
    <property type="entry name" value="SelU"/>
</dbReference>
<name>A0A833HLX9_9FIRM</name>
<dbReference type="RefSeq" id="WP_151866833.1">
    <property type="nucleotide sequence ID" value="NZ_WBZB01000048.1"/>
</dbReference>
<dbReference type="InterPro" id="IPR058840">
    <property type="entry name" value="AAA_SelU"/>
</dbReference>